<proteinExistence type="predicted"/>
<name>A0A6J4I096_9BACT</name>
<feature type="region of interest" description="Disordered" evidence="1">
    <location>
        <begin position="1"/>
        <end position="22"/>
    </location>
</feature>
<accession>A0A6J4I096</accession>
<dbReference type="EMBL" id="CADCTA010000062">
    <property type="protein sequence ID" value="CAA9238778.1"/>
    <property type="molecule type" value="Genomic_DNA"/>
</dbReference>
<evidence type="ECO:0000256" key="1">
    <source>
        <dbReference type="SAM" id="MobiDB-lite"/>
    </source>
</evidence>
<reference evidence="2" key="1">
    <citation type="submission" date="2020-02" db="EMBL/GenBank/DDBJ databases">
        <authorList>
            <person name="Meier V. D."/>
        </authorList>
    </citation>
    <scope>NUCLEOTIDE SEQUENCE</scope>
    <source>
        <strain evidence="2">AVDCRST_MAG42</strain>
    </source>
</reference>
<protein>
    <submittedName>
        <fullName evidence="2">Uncharacterized protein</fullName>
    </submittedName>
</protein>
<evidence type="ECO:0000313" key="2">
    <source>
        <dbReference type="EMBL" id="CAA9238778.1"/>
    </source>
</evidence>
<gene>
    <name evidence="2" type="ORF">AVDCRST_MAG42-1578</name>
</gene>
<dbReference type="AlphaFoldDB" id="A0A6J4I096"/>
<organism evidence="2">
    <name type="scientific">uncultured Chthoniobacterales bacterium</name>
    <dbReference type="NCBI Taxonomy" id="1836801"/>
    <lineage>
        <taxon>Bacteria</taxon>
        <taxon>Pseudomonadati</taxon>
        <taxon>Verrucomicrobiota</taxon>
        <taxon>Spartobacteria</taxon>
        <taxon>Chthoniobacterales</taxon>
        <taxon>environmental samples</taxon>
    </lineage>
</organism>
<sequence length="56" mass="6255">MQRRNAWNPAHSFASDACHPEPAKTAKDLALGDWSRLLEAVPGSLREVLRRLRDSG</sequence>